<dbReference type="Proteomes" id="UP000276133">
    <property type="component" value="Unassembled WGS sequence"/>
</dbReference>
<protein>
    <submittedName>
        <fullName evidence="1">Uncharacterized protein</fullName>
    </submittedName>
</protein>
<dbReference type="EMBL" id="REGN01001265">
    <property type="protein sequence ID" value="RNA35969.1"/>
    <property type="molecule type" value="Genomic_DNA"/>
</dbReference>
<accession>A0A3M7SJS4</accession>
<proteinExistence type="predicted"/>
<reference evidence="1 2" key="1">
    <citation type="journal article" date="2018" name="Sci. Rep.">
        <title>Genomic signatures of local adaptation to the degree of environmental predictability in rotifers.</title>
        <authorList>
            <person name="Franch-Gras L."/>
            <person name="Hahn C."/>
            <person name="Garcia-Roger E.M."/>
            <person name="Carmona M.J."/>
            <person name="Serra M."/>
            <person name="Gomez A."/>
        </authorList>
    </citation>
    <scope>NUCLEOTIDE SEQUENCE [LARGE SCALE GENOMIC DNA]</scope>
    <source>
        <strain evidence="1">HYR1</strain>
    </source>
</reference>
<keyword evidence="2" id="KW-1185">Reference proteome</keyword>
<sequence length="182" mass="21418">MVLCFAWNECISGFKQTHGLATDFDFNGKDLLLKKFNQSALSRYSSSKYNLEKALYRILTIIKNTHRTDTNIEILRLLFHLVKIILLLLTSLSVSTGIPQESKYQTVPYSRPNKLNYFPKNNNLFFKRNNPISYHYVSHLSMIAQMIRMRQKLFSKPKIKSRDFLNLIQMKKSSPKKNQRNH</sequence>
<gene>
    <name evidence="1" type="ORF">BpHYR1_045154</name>
</gene>
<dbReference type="AlphaFoldDB" id="A0A3M7SJS4"/>
<evidence type="ECO:0000313" key="2">
    <source>
        <dbReference type="Proteomes" id="UP000276133"/>
    </source>
</evidence>
<comment type="caution">
    <text evidence="1">The sequence shown here is derived from an EMBL/GenBank/DDBJ whole genome shotgun (WGS) entry which is preliminary data.</text>
</comment>
<evidence type="ECO:0000313" key="1">
    <source>
        <dbReference type="EMBL" id="RNA35969.1"/>
    </source>
</evidence>
<name>A0A3M7SJS4_BRAPC</name>
<organism evidence="1 2">
    <name type="scientific">Brachionus plicatilis</name>
    <name type="common">Marine rotifer</name>
    <name type="synonym">Brachionus muelleri</name>
    <dbReference type="NCBI Taxonomy" id="10195"/>
    <lineage>
        <taxon>Eukaryota</taxon>
        <taxon>Metazoa</taxon>
        <taxon>Spiralia</taxon>
        <taxon>Gnathifera</taxon>
        <taxon>Rotifera</taxon>
        <taxon>Eurotatoria</taxon>
        <taxon>Monogononta</taxon>
        <taxon>Pseudotrocha</taxon>
        <taxon>Ploima</taxon>
        <taxon>Brachionidae</taxon>
        <taxon>Brachionus</taxon>
    </lineage>
</organism>